<sequence>MRHKRLTQLLQFNKTYLSLAIVLFLVEILIALFVNDQWIRPYAGDFLVVILIYCFIKSFFNLSFWSTAIIVLCFSFFVEFTQHLNLIGKLGLEHSDIAKAILGNSFAWLDLFAYVTGILSVIILEKIYFKNPH</sequence>
<name>A0A4Y4AZE1_9FLAO</name>
<dbReference type="Proteomes" id="UP000316775">
    <property type="component" value="Unassembled WGS sequence"/>
</dbReference>
<keyword evidence="1" id="KW-0812">Transmembrane</keyword>
<feature type="transmembrane region" description="Helical" evidence="1">
    <location>
        <begin position="12"/>
        <end position="33"/>
    </location>
</feature>
<dbReference type="AlphaFoldDB" id="A0A4Y4AZE1"/>
<dbReference type="EMBL" id="BJNP01000049">
    <property type="protein sequence ID" value="GEC73558.1"/>
    <property type="molecule type" value="Genomic_DNA"/>
</dbReference>
<evidence type="ECO:0000313" key="3">
    <source>
        <dbReference type="Proteomes" id="UP000316775"/>
    </source>
</evidence>
<organism evidence="2 3">
    <name type="scientific">Flavobacterium flevense</name>
    <dbReference type="NCBI Taxonomy" id="983"/>
    <lineage>
        <taxon>Bacteria</taxon>
        <taxon>Pseudomonadati</taxon>
        <taxon>Bacteroidota</taxon>
        <taxon>Flavobacteriia</taxon>
        <taxon>Flavobacteriales</taxon>
        <taxon>Flavobacteriaceae</taxon>
        <taxon>Flavobacterium</taxon>
    </lineage>
</organism>
<feature type="transmembrane region" description="Helical" evidence="1">
    <location>
        <begin position="39"/>
        <end position="56"/>
    </location>
</feature>
<dbReference type="InterPro" id="IPR021257">
    <property type="entry name" value="DUF2809"/>
</dbReference>
<accession>A0A4Y4AZE1</accession>
<keyword evidence="3" id="KW-1185">Reference proteome</keyword>
<dbReference type="STRING" id="983.SAMN05443543_11214"/>
<proteinExistence type="predicted"/>
<evidence type="ECO:0000313" key="2">
    <source>
        <dbReference type="EMBL" id="GEC73558.1"/>
    </source>
</evidence>
<reference evidence="2 3" key="1">
    <citation type="submission" date="2019-06" db="EMBL/GenBank/DDBJ databases">
        <title>Whole genome shotgun sequence of Flavobacterium flevense NBRC 14960.</title>
        <authorList>
            <person name="Hosoyama A."/>
            <person name="Uohara A."/>
            <person name="Ohji S."/>
            <person name="Ichikawa N."/>
        </authorList>
    </citation>
    <scope>NUCLEOTIDE SEQUENCE [LARGE SCALE GENOMIC DNA]</scope>
    <source>
        <strain evidence="2 3">NBRC 14960</strain>
    </source>
</reference>
<keyword evidence="1" id="KW-1133">Transmembrane helix</keyword>
<dbReference type="RefSeq" id="WP_083552870.1">
    <property type="nucleotide sequence ID" value="NZ_BJNP01000049.1"/>
</dbReference>
<dbReference type="Pfam" id="PF10990">
    <property type="entry name" value="DUF2809"/>
    <property type="match status" value="1"/>
</dbReference>
<feature type="transmembrane region" description="Helical" evidence="1">
    <location>
        <begin position="63"/>
        <end position="81"/>
    </location>
</feature>
<gene>
    <name evidence="2" type="ORF">FFL01_30970</name>
</gene>
<evidence type="ECO:0000256" key="1">
    <source>
        <dbReference type="SAM" id="Phobius"/>
    </source>
</evidence>
<protein>
    <submittedName>
        <fullName evidence="2">Membrane protein</fullName>
    </submittedName>
</protein>
<feature type="transmembrane region" description="Helical" evidence="1">
    <location>
        <begin position="101"/>
        <end position="124"/>
    </location>
</feature>
<keyword evidence="1" id="KW-0472">Membrane</keyword>
<dbReference type="OrthoDB" id="5360192at2"/>
<comment type="caution">
    <text evidence="2">The sequence shown here is derived from an EMBL/GenBank/DDBJ whole genome shotgun (WGS) entry which is preliminary data.</text>
</comment>